<organism evidence="2 3">
    <name type="scientific">Handroanthus impetiginosus</name>
    <dbReference type="NCBI Taxonomy" id="429701"/>
    <lineage>
        <taxon>Eukaryota</taxon>
        <taxon>Viridiplantae</taxon>
        <taxon>Streptophyta</taxon>
        <taxon>Embryophyta</taxon>
        <taxon>Tracheophyta</taxon>
        <taxon>Spermatophyta</taxon>
        <taxon>Magnoliopsida</taxon>
        <taxon>eudicotyledons</taxon>
        <taxon>Gunneridae</taxon>
        <taxon>Pentapetalae</taxon>
        <taxon>asterids</taxon>
        <taxon>lamiids</taxon>
        <taxon>Lamiales</taxon>
        <taxon>Bignoniaceae</taxon>
        <taxon>Crescentiina</taxon>
        <taxon>Tabebuia alliance</taxon>
        <taxon>Handroanthus</taxon>
    </lineage>
</organism>
<feature type="region of interest" description="Disordered" evidence="1">
    <location>
        <begin position="49"/>
        <end position="74"/>
    </location>
</feature>
<evidence type="ECO:0000313" key="2">
    <source>
        <dbReference type="EMBL" id="PIN22916.1"/>
    </source>
</evidence>
<dbReference type="EMBL" id="NKXS01000662">
    <property type="protein sequence ID" value="PIN22916.1"/>
    <property type="molecule type" value="Genomic_DNA"/>
</dbReference>
<gene>
    <name evidence="2" type="ORF">CDL12_04353</name>
</gene>
<proteinExistence type="predicted"/>
<dbReference type="OrthoDB" id="751010at2759"/>
<protein>
    <submittedName>
        <fullName evidence="2">Uncharacterized protein</fullName>
    </submittedName>
</protein>
<accession>A0A2G9HZI2</accession>
<dbReference type="AlphaFoldDB" id="A0A2G9HZI2"/>
<keyword evidence="3" id="KW-1185">Reference proteome</keyword>
<dbReference type="PANTHER" id="PTHR33641:SF16">
    <property type="entry name" value="AVR9_CF-9 RAPIDLY ELICITED PROTEIN"/>
    <property type="match status" value="1"/>
</dbReference>
<comment type="caution">
    <text evidence="2">The sequence shown here is derived from an EMBL/GenBank/DDBJ whole genome shotgun (WGS) entry which is preliminary data.</text>
</comment>
<dbReference type="PANTHER" id="PTHR33641">
    <property type="entry name" value="OS06G0133500 PROTEIN"/>
    <property type="match status" value="1"/>
</dbReference>
<reference evidence="3" key="1">
    <citation type="journal article" date="2018" name="Gigascience">
        <title>Genome assembly of the Pink Ipe (Handroanthus impetiginosus, Bignoniaceae), a highly valued, ecologically keystone Neotropical timber forest tree.</title>
        <authorList>
            <person name="Silva-Junior O.B."/>
            <person name="Grattapaglia D."/>
            <person name="Novaes E."/>
            <person name="Collevatti R.G."/>
        </authorList>
    </citation>
    <scope>NUCLEOTIDE SEQUENCE [LARGE SCALE GENOMIC DNA]</scope>
    <source>
        <strain evidence="3">cv. UFG-1</strain>
    </source>
</reference>
<sequence length="91" mass="9948">MSMSIFSSFDAVCAEFFGQKVGFSSAQSPSNSNKQVPAVAASVKIDDLKKGKEVNSSSQPPNKPEVPRRKRTPRFAPELDGVHCFETILPY</sequence>
<evidence type="ECO:0000313" key="3">
    <source>
        <dbReference type="Proteomes" id="UP000231279"/>
    </source>
</evidence>
<name>A0A2G9HZI2_9LAMI</name>
<dbReference type="Proteomes" id="UP000231279">
    <property type="component" value="Unassembled WGS sequence"/>
</dbReference>
<evidence type="ECO:0000256" key="1">
    <source>
        <dbReference type="SAM" id="MobiDB-lite"/>
    </source>
</evidence>